<dbReference type="Proteomes" id="UP000217785">
    <property type="component" value="Unassembled WGS sequence"/>
</dbReference>
<evidence type="ECO:0000256" key="3">
    <source>
        <dbReference type="ARBA" id="ARBA00022475"/>
    </source>
</evidence>
<dbReference type="Gene3D" id="1.20.81.30">
    <property type="entry name" value="Type II secretion system (T2SS), domain F"/>
    <property type="match status" value="2"/>
</dbReference>
<proteinExistence type="inferred from homology"/>
<reference evidence="10" key="1">
    <citation type="submission" date="2017-07" db="EMBL/GenBank/DDBJ databases">
        <title>Draft genome sequence of Effusibacillus lacus strain skLN1.</title>
        <authorList>
            <person name="Watanabe M."/>
            <person name="Kojima H."/>
            <person name="Fukui M."/>
        </authorList>
    </citation>
    <scope>NUCLEOTIDE SEQUENCE [LARGE SCALE GENOMIC DNA]</scope>
    <source>
        <strain evidence="10">skLN1</strain>
    </source>
</reference>
<organism evidence="9 10">
    <name type="scientific">Effusibacillus lacus</name>
    <dbReference type="NCBI Taxonomy" id="1348429"/>
    <lineage>
        <taxon>Bacteria</taxon>
        <taxon>Bacillati</taxon>
        <taxon>Bacillota</taxon>
        <taxon>Bacilli</taxon>
        <taxon>Bacillales</taxon>
        <taxon>Alicyclobacillaceae</taxon>
        <taxon>Effusibacillus</taxon>
    </lineage>
</organism>
<evidence type="ECO:0000259" key="8">
    <source>
        <dbReference type="Pfam" id="PF00482"/>
    </source>
</evidence>
<dbReference type="InterPro" id="IPR003004">
    <property type="entry name" value="GspF/PilC"/>
</dbReference>
<evidence type="ECO:0000256" key="7">
    <source>
        <dbReference type="SAM" id="Phobius"/>
    </source>
</evidence>
<dbReference type="EMBL" id="BDUF01000068">
    <property type="protein sequence ID" value="GAX90862.1"/>
    <property type="molecule type" value="Genomic_DNA"/>
</dbReference>
<comment type="caution">
    <text evidence="9">The sequence shown here is derived from an EMBL/GenBank/DDBJ whole genome shotgun (WGS) entry which is preliminary data.</text>
</comment>
<gene>
    <name evidence="9" type="ORF">EFBL_2504</name>
</gene>
<evidence type="ECO:0000256" key="2">
    <source>
        <dbReference type="ARBA" id="ARBA00005745"/>
    </source>
</evidence>
<feature type="domain" description="Type II secretion system protein GspF" evidence="8">
    <location>
        <begin position="172"/>
        <end position="293"/>
    </location>
</feature>
<comment type="subcellular location">
    <subcellularLocation>
        <location evidence="1">Cell membrane</location>
        <topology evidence="1">Multi-pass membrane protein</topology>
    </subcellularLocation>
</comment>
<evidence type="ECO:0000313" key="10">
    <source>
        <dbReference type="Proteomes" id="UP000217785"/>
    </source>
</evidence>
<evidence type="ECO:0000256" key="4">
    <source>
        <dbReference type="ARBA" id="ARBA00022692"/>
    </source>
</evidence>
<keyword evidence="4 7" id="KW-0812">Transmembrane</keyword>
<feature type="transmembrane region" description="Helical" evidence="7">
    <location>
        <begin position="274"/>
        <end position="295"/>
    </location>
</feature>
<dbReference type="GO" id="GO:0005886">
    <property type="term" value="C:plasma membrane"/>
    <property type="evidence" value="ECO:0007669"/>
    <property type="project" value="UniProtKB-SubCell"/>
</dbReference>
<keyword evidence="3" id="KW-1003">Cell membrane</keyword>
<feature type="transmembrane region" description="Helical" evidence="7">
    <location>
        <begin position="120"/>
        <end position="138"/>
    </location>
</feature>
<protein>
    <submittedName>
        <fullName evidence="9">Type II secretion system protein GspF</fullName>
    </submittedName>
</protein>
<dbReference type="InterPro" id="IPR042094">
    <property type="entry name" value="T2SS_GspF_sf"/>
</dbReference>
<dbReference type="PANTHER" id="PTHR30012">
    <property type="entry name" value="GENERAL SECRETION PATHWAY PROTEIN"/>
    <property type="match status" value="1"/>
</dbReference>
<keyword evidence="5 7" id="KW-1133">Transmembrane helix</keyword>
<evidence type="ECO:0000256" key="5">
    <source>
        <dbReference type="ARBA" id="ARBA00022989"/>
    </source>
</evidence>
<feature type="transmembrane region" description="Helical" evidence="7">
    <location>
        <begin position="67"/>
        <end position="89"/>
    </location>
</feature>
<name>A0A292YE05_9BACL</name>
<accession>A0A292YE05</accession>
<sequence length="301" mass="33711">MTLRVLIEGVESGQSLSKLFLQEKFHPMVPALALVGEESGNLVRAFTRLGEHFQNRFAWKQKVIGSLIYPAVVAVVMVIVTLLVLYGILPRFETMYLNLGFALPKETERLFSFTSMLRQTLPWFFLGFVLLCLLPFTMKRMIMSRFPQLGAAVFAIPGIKRVWRLWLSYRLADTIAILAASGAPLLHALDTCERTAHFSLERKVVRSIIERILSGSTLTDALRSQYWIDPMLVHSVQAAEASGDLSGVCQFAAKEFEADLQRIVQRLVQLVEPAIILGLGILVGFVVLAVVMPMMQMVQSI</sequence>
<feature type="domain" description="Type II secretion system protein GspF" evidence="8">
    <location>
        <begin position="5"/>
        <end position="90"/>
    </location>
</feature>
<dbReference type="PANTHER" id="PTHR30012:SF0">
    <property type="entry name" value="TYPE II SECRETION SYSTEM PROTEIN F-RELATED"/>
    <property type="match status" value="1"/>
</dbReference>
<keyword evidence="6 7" id="KW-0472">Membrane</keyword>
<evidence type="ECO:0000256" key="6">
    <source>
        <dbReference type="ARBA" id="ARBA00023136"/>
    </source>
</evidence>
<keyword evidence="10" id="KW-1185">Reference proteome</keyword>
<evidence type="ECO:0000256" key="1">
    <source>
        <dbReference type="ARBA" id="ARBA00004651"/>
    </source>
</evidence>
<dbReference type="AlphaFoldDB" id="A0A292YE05"/>
<dbReference type="Pfam" id="PF00482">
    <property type="entry name" value="T2SSF"/>
    <property type="match status" value="2"/>
</dbReference>
<dbReference type="InterPro" id="IPR018076">
    <property type="entry name" value="T2SS_GspF_dom"/>
</dbReference>
<comment type="similarity">
    <text evidence="2">Belongs to the GSP F family.</text>
</comment>
<evidence type="ECO:0000313" key="9">
    <source>
        <dbReference type="EMBL" id="GAX90862.1"/>
    </source>
</evidence>